<dbReference type="SMART" id="SM00864">
    <property type="entry name" value="Tubulin"/>
    <property type="match status" value="1"/>
</dbReference>
<dbReference type="InterPro" id="IPR000217">
    <property type="entry name" value="Tubulin"/>
</dbReference>
<dbReference type="InterPro" id="IPR008280">
    <property type="entry name" value="Tub_FtsZ_C"/>
</dbReference>
<dbReference type="PRINTS" id="PR01162">
    <property type="entry name" value="ALPHATUBULIN"/>
</dbReference>
<feature type="non-terminal residue" evidence="9">
    <location>
        <position position="1"/>
    </location>
</feature>
<dbReference type="InterPro" id="IPR003008">
    <property type="entry name" value="Tubulin_FtsZ_GTPase"/>
</dbReference>
<accession>A0A5J4NY99</accession>
<keyword evidence="4" id="KW-0378">Hydrolase</keyword>
<keyword evidence="3" id="KW-0547">Nucleotide-binding</keyword>
<feature type="compositionally biased region" description="Polar residues" evidence="7">
    <location>
        <begin position="691"/>
        <end position="704"/>
    </location>
</feature>
<dbReference type="Proteomes" id="UP000324629">
    <property type="component" value="Unassembled WGS sequence"/>
</dbReference>
<dbReference type="Gene3D" id="3.30.1330.20">
    <property type="entry name" value="Tubulin/FtsZ, C-terminal domain"/>
    <property type="match status" value="1"/>
</dbReference>
<dbReference type="SUPFAM" id="SSF52490">
    <property type="entry name" value="Tubulin nucleotide-binding domain-like"/>
    <property type="match status" value="1"/>
</dbReference>
<dbReference type="GO" id="GO:0005200">
    <property type="term" value="F:structural constituent of cytoskeleton"/>
    <property type="evidence" value="ECO:0007669"/>
    <property type="project" value="InterPro"/>
</dbReference>
<feature type="domain" description="Tubulin/FtsZ GTPase" evidence="8">
    <location>
        <begin position="69"/>
        <end position="265"/>
    </location>
</feature>
<feature type="compositionally biased region" description="Basic and acidic residues" evidence="7">
    <location>
        <begin position="815"/>
        <end position="827"/>
    </location>
</feature>
<keyword evidence="5" id="KW-0342">GTP-binding</keyword>
<dbReference type="Gene3D" id="1.10.287.600">
    <property type="entry name" value="Helix hairpin bin"/>
    <property type="match status" value="1"/>
</dbReference>
<feature type="compositionally biased region" description="Low complexity" evidence="7">
    <location>
        <begin position="505"/>
        <end position="521"/>
    </location>
</feature>
<dbReference type="InterPro" id="IPR023123">
    <property type="entry name" value="Tubulin_C"/>
</dbReference>
<dbReference type="InterPro" id="IPR017975">
    <property type="entry name" value="Tubulin_CS"/>
</dbReference>
<evidence type="ECO:0000313" key="9">
    <source>
        <dbReference type="EMBL" id="KAA3680494.1"/>
    </source>
</evidence>
<dbReference type="GO" id="GO:0016787">
    <property type="term" value="F:hydrolase activity"/>
    <property type="evidence" value="ECO:0007669"/>
    <property type="project" value="UniProtKB-KW"/>
</dbReference>
<organism evidence="9 10">
    <name type="scientific">Paragonimus westermani</name>
    <dbReference type="NCBI Taxonomy" id="34504"/>
    <lineage>
        <taxon>Eukaryota</taxon>
        <taxon>Metazoa</taxon>
        <taxon>Spiralia</taxon>
        <taxon>Lophotrochozoa</taxon>
        <taxon>Platyhelminthes</taxon>
        <taxon>Trematoda</taxon>
        <taxon>Digenea</taxon>
        <taxon>Plagiorchiida</taxon>
        <taxon>Troglotremata</taxon>
        <taxon>Troglotrematidae</taxon>
        <taxon>Paragonimus</taxon>
    </lineage>
</organism>
<evidence type="ECO:0000256" key="7">
    <source>
        <dbReference type="SAM" id="MobiDB-lite"/>
    </source>
</evidence>
<dbReference type="PRINTS" id="PR01161">
    <property type="entry name" value="TUBULIN"/>
</dbReference>
<feature type="compositionally biased region" description="Polar residues" evidence="7">
    <location>
        <begin position="544"/>
        <end position="555"/>
    </location>
</feature>
<feature type="region of interest" description="Disordered" evidence="7">
    <location>
        <begin position="809"/>
        <end position="837"/>
    </location>
</feature>
<comment type="catalytic activity">
    <reaction evidence="6">
        <text>GTP + H2O = GDP + phosphate + H(+)</text>
        <dbReference type="Rhea" id="RHEA:19669"/>
        <dbReference type="ChEBI" id="CHEBI:15377"/>
        <dbReference type="ChEBI" id="CHEBI:15378"/>
        <dbReference type="ChEBI" id="CHEBI:37565"/>
        <dbReference type="ChEBI" id="CHEBI:43474"/>
        <dbReference type="ChEBI" id="CHEBI:58189"/>
    </reaction>
    <physiologicalReaction direction="left-to-right" evidence="6">
        <dbReference type="Rhea" id="RHEA:19670"/>
    </physiologicalReaction>
</comment>
<dbReference type="EMBL" id="QNGE01000428">
    <property type="protein sequence ID" value="KAA3680494.1"/>
    <property type="molecule type" value="Genomic_DNA"/>
</dbReference>
<sequence>PTVQLAVTALIPVFFWRMGREILLLHFGQAGVQIGSALWELFCMEHRVSADGHLITNGPESQLSSSEYVSTFFYEGMRTWTPRAIMVDLEPTVIDEIRAGTYRKLWKPNCLITGKEDAANNYGRGNYTIGKQKMGETMETIRRLVEDSNNLAAFELVHSHSGGTGSGMTSLIIDQLCDEYGKKFKFSTSIFPSAMYSQSTVDPYNSILHSHATIETLDCDILVDNQTLFERCTRNLNMQQPSFTEINRLLAQMLSSVFMSHRFVYHGSQHADTTELLTNLIPYPRIHFPSLFYAPLFSHCQMDHNALSVSELTRTVFSEDAQTIDFPCKRNAYISCAMLYRGLSSPRQIYDALKLVKGTPSIGATFVDWCPTGFKVGLNMFPPITFPNSPLADTPRSICMLAGNLGMRHAWHRNNSKFDILFSRRSFVHWYISEGVEESEFVEARDDMAYLEQDYVELMSESIQDMDMLVAPTQATTHTAAVPTTMLTNKRSHASSLAQTSLHYQQQQQMSQEQQRLQPQQIGADSVHSRISSHPTQAVDYESRQTPQSNNANTIHNERNFHNNRRQYSKKFGQSDVIDWISSSERPETVSRSSIAQSTAQRHGMQVPRHHYHRKPQNRFAIQHGEAGDDWSVPHLESDALFYRGAHVTDREKNVSDETSESLSEAAEENCRFHRPYGDINDRDMPVSGAFASNESGPRSTDLSRASVPGGFNTNNARHSQASSNTTFLPTEPLVRHSGAEFTSTNGGAECMLLSRTSNIQALYSSLHPNRKEKQCRPQINDEIKSNHDEHISGEPHSTSHWSMASPVSYAGREQSLRSEVRPRLSESEPANKSSDSSCMVECFDNVVLGTGGQGILQAVSVTSGLGSMSNLASSAGSLHFGTKVKQRVALEYQTKLIAPYTHSGSDGRSPCGSIDCLQSHHLHYDGYRHHHHHHHQHSHHHRHRRRAHLQSIAFHPDQLSNLKRNNRSVIVPLDDTESNIKHLDSQEAGDRHSITPIKSKYDLNGPFSAVSKNPVYEVSITEVDDAQRVITPIMSTLSAGGKQLSTDSMAT</sequence>
<dbReference type="GO" id="GO:0005525">
    <property type="term" value="F:GTP binding"/>
    <property type="evidence" value="ECO:0007669"/>
    <property type="project" value="UniProtKB-KW"/>
</dbReference>
<evidence type="ECO:0000256" key="2">
    <source>
        <dbReference type="ARBA" id="ARBA00022701"/>
    </source>
</evidence>
<feature type="region of interest" description="Disordered" evidence="7">
    <location>
        <begin position="489"/>
        <end position="565"/>
    </location>
</feature>
<proteinExistence type="inferred from homology"/>
<comment type="caution">
    <text evidence="9">The sequence shown here is derived from an EMBL/GenBank/DDBJ whole genome shotgun (WGS) entry which is preliminary data.</text>
</comment>
<keyword evidence="2" id="KW-0493">Microtubule</keyword>
<dbReference type="InterPro" id="IPR002452">
    <property type="entry name" value="Alpha_tubulin"/>
</dbReference>
<dbReference type="Gene3D" id="3.40.50.1440">
    <property type="entry name" value="Tubulin/FtsZ, GTPase domain"/>
    <property type="match status" value="1"/>
</dbReference>
<feature type="compositionally biased region" description="Polar residues" evidence="7">
    <location>
        <begin position="489"/>
        <end position="504"/>
    </location>
</feature>
<reference evidence="9 10" key="1">
    <citation type="journal article" date="2019" name="Gigascience">
        <title>Whole-genome sequence of the oriental lung fluke Paragonimus westermani.</title>
        <authorList>
            <person name="Oey H."/>
            <person name="Zakrzewski M."/>
            <person name="Narain K."/>
            <person name="Devi K.R."/>
            <person name="Agatsuma T."/>
            <person name="Nawaratna S."/>
            <person name="Gobert G.N."/>
            <person name="Jones M.K."/>
            <person name="Ragan M.A."/>
            <person name="McManus D.P."/>
            <person name="Krause L."/>
        </authorList>
    </citation>
    <scope>NUCLEOTIDE SEQUENCE [LARGE SCALE GENOMIC DNA]</scope>
    <source>
        <strain evidence="9 10">IND2009</strain>
    </source>
</reference>
<evidence type="ECO:0000313" key="10">
    <source>
        <dbReference type="Proteomes" id="UP000324629"/>
    </source>
</evidence>
<evidence type="ECO:0000256" key="4">
    <source>
        <dbReference type="ARBA" id="ARBA00022801"/>
    </source>
</evidence>
<dbReference type="Pfam" id="PF00091">
    <property type="entry name" value="Tubulin"/>
    <property type="match status" value="1"/>
</dbReference>
<dbReference type="InterPro" id="IPR037103">
    <property type="entry name" value="Tubulin/FtsZ-like_C"/>
</dbReference>
<dbReference type="CDD" id="cd02186">
    <property type="entry name" value="alpha_tubulin"/>
    <property type="match status" value="1"/>
</dbReference>
<feature type="compositionally biased region" description="Polar residues" evidence="7">
    <location>
        <begin position="712"/>
        <end position="725"/>
    </location>
</feature>
<evidence type="ECO:0000256" key="3">
    <source>
        <dbReference type="ARBA" id="ARBA00022741"/>
    </source>
</evidence>
<evidence type="ECO:0000256" key="5">
    <source>
        <dbReference type="ARBA" id="ARBA00023134"/>
    </source>
</evidence>
<gene>
    <name evidence="9" type="ORF">DEA37_0013392</name>
</gene>
<evidence type="ECO:0000259" key="8">
    <source>
        <dbReference type="SMART" id="SM00864"/>
    </source>
</evidence>
<dbReference type="InterPro" id="IPR018316">
    <property type="entry name" value="Tubulin/FtsZ_2-layer-sand-dom"/>
</dbReference>
<dbReference type="GO" id="GO:0007017">
    <property type="term" value="P:microtubule-based process"/>
    <property type="evidence" value="ECO:0007669"/>
    <property type="project" value="InterPro"/>
</dbReference>
<keyword evidence="10" id="KW-1185">Reference proteome</keyword>
<dbReference type="AlphaFoldDB" id="A0A5J4NY99"/>
<evidence type="ECO:0000256" key="1">
    <source>
        <dbReference type="ARBA" id="ARBA00009636"/>
    </source>
</evidence>
<comment type="similarity">
    <text evidence="1">Belongs to the tubulin family.</text>
</comment>
<evidence type="ECO:0000256" key="6">
    <source>
        <dbReference type="ARBA" id="ARBA00049117"/>
    </source>
</evidence>
<protein>
    <submittedName>
        <fullName evidence="9">Tubulin alpha</fullName>
    </submittedName>
</protein>
<dbReference type="PROSITE" id="PS00227">
    <property type="entry name" value="TUBULIN"/>
    <property type="match status" value="1"/>
</dbReference>
<dbReference type="PANTHER" id="PTHR11588">
    <property type="entry name" value="TUBULIN"/>
    <property type="match status" value="1"/>
</dbReference>
<dbReference type="InterPro" id="IPR036525">
    <property type="entry name" value="Tubulin/FtsZ_GTPase_sf"/>
</dbReference>
<feature type="region of interest" description="Disordered" evidence="7">
    <location>
        <begin position="688"/>
        <end position="725"/>
    </location>
</feature>
<name>A0A5J4NY99_9TREM</name>
<dbReference type="Pfam" id="PF03953">
    <property type="entry name" value="Tubulin_C"/>
    <property type="match status" value="1"/>
</dbReference>
<dbReference type="GO" id="GO:0005874">
    <property type="term" value="C:microtubule"/>
    <property type="evidence" value="ECO:0007669"/>
    <property type="project" value="UniProtKB-KW"/>
</dbReference>
<dbReference type="SUPFAM" id="SSF55307">
    <property type="entry name" value="Tubulin C-terminal domain-like"/>
    <property type="match status" value="1"/>
</dbReference>